<evidence type="ECO:0000313" key="1">
    <source>
        <dbReference type="EMBL" id="CAK7328156.1"/>
    </source>
</evidence>
<comment type="caution">
    <text evidence="1">The sequence shown here is derived from an EMBL/GenBank/DDBJ whole genome shotgun (WGS) entry which is preliminary data.</text>
</comment>
<dbReference type="Proteomes" id="UP001314170">
    <property type="component" value="Unassembled WGS sequence"/>
</dbReference>
<dbReference type="EMBL" id="CAWUPB010000893">
    <property type="protein sequence ID" value="CAK7328156.1"/>
    <property type="molecule type" value="Genomic_DNA"/>
</dbReference>
<sequence>MLEMVVGRVEARKKGWHEHPKRRGDEGGYVVWSLRGEESYKLYGLLFGVRVVWMKEENEAETYIGKRNEGFLDEKARDGGRRAGRFLEKVMVNSKKSQKMHRSGFL</sequence>
<organism evidence="1 2">
    <name type="scientific">Dovyalis caffra</name>
    <dbReference type="NCBI Taxonomy" id="77055"/>
    <lineage>
        <taxon>Eukaryota</taxon>
        <taxon>Viridiplantae</taxon>
        <taxon>Streptophyta</taxon>
        <taxon>Embryophyta</taxon>
        <taxon>Tracheophyta</taxon>
        <taxon>Spermatophyta</taxon>
        <taxon>Magnoliopsida</taxon>
        <taxon>eudicotyledons</taxon>
        <taxon>Gunneridae</taxon>
        <taxon>Pentapetalae</taxon>
        <taxon>rosids</taxon>
        <taxon>fabids</taxon>
        <taxon>Malpighiales</taxon>
        <taxon>Salicaceae</taxon>
        <taxon>Flacourtieae</taxon>
        <taxon>Dovyalis</taxon>
    </lineage>
</organism>
<protein>
    <submittedName>
        <fullName evidence="1">Uncharacterized protein</fullName>
    </submittedName>
</protein>
<reference evidence="1 2" key="1">
    <citation type="submission" date="2024-01" db="EMBL/GenBank/DDBJ databases">
        <authorList>
            <person name="Waweru B."/>
        </authorList>
    </citation>
    <scope>NUCLEOTIDE SEQUENCE [LARGE SCALE GENOMIC DNA]</scope>
</reference>
<gene>
    <name evidence="1" type="ORF">DCAF_LOCUS5876</name>
</gene>
<dbReference type="AlphaFoldDB" id="A0AAV1R316"/>
<name>A0AAV1R316_9ROSI</name>
<accession>A0AAV1R316</accession>
<evidence type="ECO:0000313" key="2">
    <source>
        <dbReference type="Proteomes" id="UP001314170"/>
    </source>
</evidence>
<proteinExistence type="predicted"/>
<keyword evidence="2" id="KW-1185">Reference proteome</keyword>